<dbReference type="Proteomes" id="UP001235547">
    <property type="component" value="Chromosome 2"/>
</dbReference>
<dbReference type="SUPFAM" id="SSF55347">
    <property type="entry name" value="Glyceraldehyde-3-phosphate dehydrogenase-like, C-terminal domain"/>
    <property type="match status" value="1"/>
</dbReference>
<proteinExistence type="predicted"/>
<protein>
    <recommendedName>
        <fullName evidence="2">Saccharopine dehydrogenase-like C-terminal domain-containing protein</fullName>
    </recommendedName>
</protein>
<evidence type="ECO:0000256" key="1">
    <source>
        <dbReference type="SAM" id="MobiDB-lite"/>
    </source>
</evidence>
<feature type="domain" description="Saccharopine dehydrogenase-like C-terminal" evidence="2">
    <location>
        <begin position="130"/>
        <end position="356"/>
    </location>
</feature>
<dbReference type="InterPro" id="IPR032095">
    <property type="entry name" value="Sacchrp_dh-like_C"/>
</dbReference>
<evidence type="ECO:0000313" key="4">
    <source>
        <dbReference type="Proteomes" id="UP001235547"/>
    </source>
</evidence>
<dbReference type="InterPro" id="IPR036291">
    <property type="entry name" value="NAD(P)-bd_dom_sf"/>
</dbReference>
<evidence type="ECO:0000259" key="2">
    <source>
        <dbReference type="Pfam" id="PF16653"/>
    </source>
</evidence>
<accession>A0ABY8CQ35</accession>
<dbReference type="Pfam" id="PF16653">
    <property type="entry name" value="Sacchrp_dh_C"/>
    <property type="match status" value="1"/>
</dbReference>
<feature type="region of interest" description="Disordered" evidence="1">
    <location>
        <begin position="375"/>
        <end position="413"/>
    </location>
</feature>
<dbReference type="EMBL" id="CP120370">
    <property type="protein sequence ID" value="WEX80763.1"/>
    <property type="molecule type" value="Genomic_DNA"/>
</dbReference>
<keyword evidence="4" id="KW-1185">Reference proteome</keyword>
<dbReference type="Gene3D" id="3.40.50.720">
    <property type="entry name" value="NAD(P)-binding Rossmann-like Domain"/>
    <property type="match status" value="1"/>
</dbReference>
<sequence length="413" mass="44220">MLEEQEHFVIGAGPIGRAIALQLALADAGPIAVVDQQESALNAARKILSASQTCVRFDSVIDVGDATQRARSIVLAMAWRECRGIFDHLTRALRSAGMNTPIICVGRPDIEDPSIRTLDRNGPVALLGAGLEPGFVESLSSLIAAEFGDLRRLATHCGGIPALPEPPLNHAISFGRRLPVEQRTALARIDGRIVARERFETAAPLFLEGVGLLEAYDDAMLKSTAEEALAGIPELRQRTLRWPGFVESVRSLHRLGLVSEDPVEIGSSRMAVRDAMEILLNRNLSVSAEVQVVVNADVEDSTGQAGQWTAVIRSAPGQPISAMALATAVPVVAAIEILPRLGLRGPILPHEPALAEVAMSTLLRLRSDPDARIVERSSGKLKTSKNLGDSNAKTKDTASRQRAGKSCTPHLSR</sequence>
<gene>
    <name evidence="3" type="ORF">PYH38_000044</name>
</gene>
<name>A0ABY8CQ35_9HYPH</name>
<feature type="compositionally biased region" description="Polar residues" evidence="1">
    <location>
        <begin position="380"/>
        <end position="391"/>
    </location>
</feature>
<dbReference type="RefSeq" id="WP_280731482.1">
    <property type="nucleotide sequence ID" value="NZ_CP120367.1"/>
</dbReference>
<evidence type="ECO:0000313" key="3">
    <source>
        <dbReference type="EMBL" id="WEX80763.1"/>
    </source>
</evidence>
<dbReference type="SUPFAM" id="SSF51735">
    <property type="entry name" value="NAD(P)-binding Rossmann-fold domains"/>
    <property type="match status" value="1"/>
</dbReference>
<dbReference type="Gene3D" id="3.30.360.10">
    <property type="entry name" value="Dihydrodipicolinate Reductase, domain 2"/>
    <property type="match status" value="1"/>
</dbReference>
<reference evidence="3 4" key="1">
    <citation type="submission" date="2023-03" db="EMBL/GenBank/DDBJ databases">
        <authorList>
            <person name="Kaur S."/>
            <person name="Espinosa-Saiz D."/>
            <person name="Velazquez E."/>
            <person name="Menendez E."/>
            <person name="diCenzo G.C."/>
        </authorList>
    </citation>
    <scope>NUCLEOTIDE SEQUENCE [LARGE SCALE GENOMIC DNA]</scope>
    <source>
        <strain evidence="3 4">LMG 27395</strain>
    </source>
</reference>
<organism evidence="3 4">
    <name type="scientific">Sinorhizobium numidicum</name>
    <dbReference type="NCBI Taxonomy" id="680248"/>
    <lineage>
        <taxon>Bacteria</taxon>
        <taxon>Pseudomonadati</taxon>
        <taxon>Pseudomonadota</taxon>
        <taxon>Alphaproteobacteria</taxon>
        <taxon>Hyphomicrobiales</taxon>
        <taxon>Rhizobiaceae</taxon>
        <taxon>Sinorhizobium/Ensifer group</taxon>
        <taxon>Sinorhizobium</taxon>
    </lineage>
</organism>